<dbReference type="GO" id="GO:0004497">
    <property type="term" value="F:monooxygenase activity"/>
    <property type="evidence" value="ECO:0007669"/>
    <property type="project" value="UniProtKB-KW"/>
</dbReference>
<feature type="region of interest" description="Disordered" evidence="10">
    <location>
        <begin position="332"/>
        <end position="351"/>
    </location>
</feature>
<accession>A0A4S4KGQ2</accession>
<dbReference type="PANTHER" id="PTHR24287">
    <property type="entry name" value="P450, PUTATIVE (EUROFUNG)-RELATED"/>
    <property type="match status" value="1"/>
</dbReference>
<evidence type="ECO:0000256" key="4">
    <source>
        <dbReference type="ARBA" id="ARBA00022723"/>
    </source>
</evidence>
<dbReference type="CDD" id="cd11063">
    <property type="entry name" value="CYP52"/>
    <property type="match status" value="1"/>
</dbReference>
<name>A0A4S4KGQ2_9APHY</name>
<dbReference type="EMBL" id="SGPJ01000169">
    <property type="protein sequence ID" value="THG97415.1"/>
    <property type="molecule type" value="Genomic_DNA"/>
</dbReference>
<dbReference type="AlphaFoldDB" id="A0A4S4KGQ2"/>
<dbReference type="PRINTS" id="PR00385">
    <property type="entry name" value="P450"/>
</dbReference>
<evidence type="ECO:0008006" key="13">
    <source>
        <dbReference type="Google" id="ProtNLM"/>
    </source>
</evidence>
<keyword evidence="7 9" id="KW-0503">Monooxygenase</keyword>
<dbReference type="Gene3D" id="1.10.630.10">
    <property type="entry name" value="Cytochrome P450"/>
    <property type="match status" value="1"/>
</dbReference>
<dbReference type="GO" id="GO:0005506">
    <property type="term" value="F:iron ion binding"/>
    <property type="evidence" value="ECO:0007669"/>
    <property type="project" value="InterPro"/>
</dbReference>
<reference evidence="11 12" key="1">
    <citation type="submission" date="2019-02" db="EMBL/GenBank/DDBJ databases">
        <title>Genome sequencing of the rare red list fungi Phlebia centrifuga.</title>
        <authorList>
            <person name="Buettner E."/>
            <person name="Kellner H."/>
        </authorList>
    </citation>
    <scope>NUCLEOTIDE SEQUENCE [LARGE SCALE GENOMIC DNA]</scope>
    <source>
        <strain evidence="11 12">DSM 108282</strain>
    </source>
</reference>
<dbReference type="PRINTS" id="PR00463">
    <property type="entry name" value="EP450I"/>
</dbReference>
<evidence type="ECO:0000256" key="3">
    <source>
        <dbReference type="ARBA" id="ARBA00022617"/>
    </source>
</evidence>
<evidence type="ECO:0000256" key="10">
    <source>
        <dbReference type="SAM" id="MobiDB-lite"/>
    </source>
</evidence>
<keyword evidence="4 8" id="KW-0479">Metal-binding</keyword>
<dbReference type="Proteomes" id="UP000309038">
    <property type="component" value="Unassembled WGS sequence"/>
</dbReference>
<evidence type="ECO:0000256" key="6">
    <source>
        <dbReference type="ARBA" id="ARBA00023004"/>
    </source>
</evidence>
<evidence type="ECO:0000313" key="12">
    <source>
        <dbReference type="Proteomes" id="UP000309038"/>
    </source>
</evidence>
<comment type="cofactor">
    <cofactor evidence="1 8">
        <name>heme</name>
        <dbReference type="ChEBI" id="CHEBI:30413"/>
    </cofactor>
</comment>
<organism evidence="11 12">
    <name type="scientific">Hermanssonia centrifuga</name>
    <dbReference type="NCBI Taxonomy" id="98765"/>
    <lineage>
        <taxon>Eukaryota</taxon>
        <taxon>Fungi</taxon>
        <taxon>Dikarya</taxon>
        <taxon>Basidiomycota</taxon>
        <taxon>Agaricomycotina</taxon>
        <taxon>Agaricomycetes</taxon>
        <taxon>Polyporales</taxon>
        <taxon>Meruliaceae</taxon>
        <taxon>Hermanssonia</taxon>
    </lineage>
</organism>
<comment type="caution">
    <text evidence="11">The sequence shown here is derived from an EMBL/GenBank/DDBJ whole genome shotgun (WGS) entry which is preliminary data.</text>
</comment>
<evidence type="ECO:0000256" key="9">
    <source>
        <dbReference type="RuleBase" id="RU000461"/>
    </source>
</evidence>
<feature type="compositionally biased region" description="Basic and acidic residues" evidence="10">
    <location>
        <begin position="332"/>
        <end position="345"/>
    </location>
</feature>
<dbReference type="SUPFAM" id="SSF48264">
    <property type="entry name" value="Cytochrome P450"/>
    <property type="match status" value="1"/>
</dbReference>
<keyword evidence="3 8" id="KW-0349">Heme</keyword>
<evidence type="ECO:0000256" key="8">
    <source>
        <dbReference type="PIRSR" id="PIRSR602401-1"/>
    </source>
</evidence>
<protein>
    <recommendedName>
        <fullName evidence="13">Cytochrome P450</fullName>
    </recommendedName>
</protein>
<dbReference type="InterPro" id="IPR036396">
    <property type="entry name" value="Cyt_P450_sf"/>
</dbReference>
<gene>
    <name evidence="11" type="ORF">EW026_g4584</name>
</gene>
<keyword evidence="6 8" id="KW-0408">Iron</keyword>
<dbReference type="Pfam" id="PF00067">
    <property type="entry name" value="p450"/>
    <property type="match status" value="1"/>
</dbReference>
<dbReference type="InterPro" id="IPR017972">
    <property type="entry name" value="Cyt_P450_CS"/>
</dbReference>
<evidence type="ECO:0000256" key="7">
    <source>
        <dbReference type="ARBA" id="ARBA00023033"/>
    </source>
</evidence>
<dbReference type="InterPro" id="IPR002401">
    <property type="entry name" value="Cyt_P450_E_grp-I"/>
</dbReference>
<dbReference type="InterPro" id="IPR001128">
    <property type="entry name" value="Cyt_P450"/>
</dbReference>
<dbReference type="InterPro" id="IPR047146">
    <property type="entry name" value="Cyt_P450_E_CYP52_fungi"/>
</dbReference>
<sequence>MSITLPPGFKLLLSILPRALLPPTLVLVATKLIRSHLELPSWLVFLSSVLSLPVMFTMSLYWKDWMNRRAARAQGAVMPPMISGRLPGSVDLLKVIKQDHECRFPGYRIFERSEQYGHTYTFRVYFENRIIVTEPEYIKIVLATDFAGYEKGPEFRLQFNALLGTGVFNSDGEMWKFHRAMTRPFFSRDRISHFDIFDRHAEDALNLIKKRTREGYPIDWQDLVSRFTLDSATEFLFGLDVRSLSAGLPYPPSISSFPPLDALKQSKLNLQDTHPANIFAQTFLRAQVTSTHRGRYGPMWPLFEFWKDKVKEQMKVIDQFIEPLLTEALSKKTKMEGKEGSKRDGEDQEEEETLLAHLINLTDDPQIIRDETLNILLAGRDTTAMTLTAAVYMLALHPDMLARLRAEVLEKVGTRRPSYDDIRDMKYLRAFINETLRLYPAVPFNIRFTTKSAVWPPLKPGNKPLYIPSHTRVIYSVFAMHRRKDLWGPDAMDFDPDRFLDERLSKYLTSNPFIFLPFNAGPRICLGQQFAYNEVSFMLIRLVQQFSSILLVQKEANPEKMPPPGWAESKGSNGKDQVRIRAHLTMFVDVGVALFAVRIRDETDLLLSVPIF</sequence>
<evidence type="ECO:0000256" key="5">
    <source>
        <dbReference type="ARBA" id="ARBA00023002"/>
    </source>
</evidence>
<dbReference type="PANTHER" id="PTHR24287:SF1">
    <property type="entry name" value="P450, PUTATIVE (EUROFUNG)-RELATED"/>
    <property type="match status" value="1"/>
</dbReference>
<dbReference type="GO" id="GO:0020037">
    <property type="term" value="F:heme binding"/>
    <property type="evidence" value="ECO:0007669"/>
    <property type="project" value="InterPro"/>
</dbReference>
<feature type="binding site" description="axial binding residue" evidence="8">
    <location>
        <position position="525"/>
    </location>
    <ligand>
        <name>heme</name>
        <dbReference type="ChEBI" id="CHEBI:30413"/>
    </ligand>
    <ligandPart>
        <name>Fe</name>
        <dbReference type="ChEBI" id="CHEBI:18248"/>
    </ligandPart>
</feature>
<proteinExistence type="inferred from homology"/>
<evidence type="ECO:0000256" key="2">
    <source>
        <dbReference type="ARBA" id="ARBA00010617"/>
    </source>
</evidence>
<keyword evidence="5 9" id="KW-0560">Oxidoreductase</keyword>
<dbReference type="GO" id="GO:0016705">
    <property type="term" value="F:oxidoreductase activity, acting on paired donors, with incorporation or reduction of molecular oxygen"/>
    <property type="evidence" value="ECO:0007669"/>
    <property type="project" value="InterPro"/>
</dbReference>
<evidence type="ECO:0000256" key="1">
    <source>
        <dbReference type="ARBA" id="ARBA00001971"/>
    </source>
</evidence>
<dbReference type="PROSITE" id="PS00086">
    <property type="entry name" value="CYTOCHROME_P450"/>
    <property type="match status" value="1"/>
</dbReference>
<comment type="similarity">
    <text evidence="2 9">Belongs to the cytochrome P450 family.</text>
</comment>
<evidence type="ECO:0000313" key="11">
    <source>
        <dbReference type="EMBL" id="THG97415.1"/>
    </source>
</evidence>
<keyword evidence="12" id="KW-1185">Reference proteome</keyword>